<dbReference type="EMBL" id="JAJJMB010014227">
    <property type="protein sequence ID" value="KAI3861985.1"/>
    <property type="molecule type" value="Genomic_DNA"/>
</dbReference>
<sequence length="109" mass="11560">MAQSSISKIFSTTFLLVLMFMMSHTAESGLLKVDITKANVGHNGNIVKVKPTHVSVAKKGEGLARVDTQGVNVGKHGSIAKVGEANVFVAQKGSTVLKAFPDLVNFHLL</sequence>
<keyword evidence="1" id="KW-0732">Signal</keyword>
<keyword evidence="3" id="KW-1185">Reference proteome</keyword>
<protein>
    <submittedName>
        <fullName evidence="2">Uncharacterized protein</fullName>
    </submittedName>
</protein>
<evidence type="ECO:0000313" key="2">
    <source>
        <dbReference type="EMBL" id="KAI3861985.1"/>
    </source>
</evidence>
<evidence type="ECO:0000256" key="1">
    <source>
        <dbReference type="SAM" id="SignalP"/>
    </source>
</evidence>
<name>A0AAD4X8V5_9MAGN</name>
<dbReference type="Proteomes" id="UP001202328">
    <property type="component" value="Unassembled WGS sequence"/>
</dbReference>
<proteinExistence type="predicted"/>
<organism evidence="2 3">
    <name type="scientific">Papaver atlanticum</name>
    <dbReference type="NCBI Taxonomy" id="357466"/>
    <lineage>
        <taxon>Eukaryota</taxon>
        <taxon>Viridiplantae</taxon>
        <taxon>Streptophyta</taxon>
        <taxon>Embryophyta</taxon>
        <taxon>Tracheophyta</taxon>
        <taxon>Spermatophyta</taxon>
        <taxon>Magnoliopsida</taxon>
        <taxon>Ranunculales</taxon>
        <taxon>Papaveraceae</taxon>
        <taxon>Papaveroideae</taxon>
        <taxon>Papaver</taxon>
    </lineage>
</organism>
<gene>
    <name evidence="2" type="ORF">MKW98_018268</name>
</gene>
<reference evidence="2" key="1">
    <citation type="submission" date="2022-04" db="EMBL/GenBank/DDBJ databases">
        <title>A functionally conserved STORR gene fusion in Papaver species that diverged 16.8 million years ago.</title>
        <authorList>
            <person name="Catania T."/>
        </authorList>
    </citation>
    <scope>NUCLEOTIDE SEQUENCE</scope>
    <source>
        <strain evidence="2">S-188037</strain>
    </source>
</reference>
<evidence type="ECO:0000313" key="3">
    <source>
        <dbReference type="Proteomes" id="UP001202328"/>
    </source>
</evidence>
<feature type="chain" id="PRO_5042045573" evidence="1">
    <location>
        <begin position="29"/>
        <end position="109"/>
    </location>
</feature>
<feature type="signal peptide" evidence="1">
    <location>
        <begin position="1"/>
        <end position="28"/>
    </location>
</feature>
<accession>A0AAD4X8V5</accession>
<dbReference type="AlphaFoldDB" id="A0AAD4X8V5"/>
<comment type="caution">
    <text evidence="2">The sequence shown here is derived from an EMBL/GenBank/DDBJ whole genome shotgun (WGS) entry which is preliminary data.</text>
</comment>